<accession>A0A8S0URB0</accession>
<gene>
    <name evidence="2" type="ORF">OLEA9_A020657</name>
</gene>
<evidence type="ECO:0000256" key="1">
    <source>
        <dbReference type="SAM" id="MobiDB-lite"/>
    </source>
</evidence>
<reference evidence="2 3" key="1">
    <citation type="submission" date="2019-12" db="EMBL/GenBank/DDBJ databases">
        <authorList>
            <person name="Alioto T."/>
            <person name="Alioto T."/>
            <person name="Gomez Garrido J."/>
        </authorList>
    </citation>
    <scope>NUCLEOTIDE SEQUENCE [LARGE SCALE GENOMIC DNA]</scope>
</reference>
<feature type="region of interest" description="Disordered" evidence="1">
    <location>
        <begin position="28"/>
        <end position="52"/>
    </location>
</feature>
<evidence type="ECO:0000313" key="3">
    <source>
        <dbReference type="Proteomes" id="UP000594638"/>
    </source>
</evidence>
<sequence length="100" mass="10713">MSSGAIQDPKCSKRIRAPKKLCVKGALESGSKNARARSRGIKNNVQPGAPSIPCPSQVQYLMPSPFPYSQGEGESNALPYQLLSSHVSSMSSSNPLPIWQ</sequence>
<evidence type="ECO:0000313" key="2">
    <source>
        <dbReference type="EMBL" id="CAA3020520.1"/>
    </source>
</evidence>
<name>A0A8S0URB0_OLEEU</name>
<proteinExistence type="predicted"/>
<keyword evidence="3" id="KW-1185">Reference proteome</keyword>
<comment type="caution">
    <text evidence="2">The sequence shown here is derived from an EMBL/GenBank/DDBJ whole genome shotgun (WGS) entry which is preliminary data.</text>
</comment>
<protein>
    <submittedName>
        <fullName evidence="2">Uncharacterized protein</fullName>
    </submittedName>
</protein>
<dbReference type="AlphaFoldDB" id="A0A8S0URB0"/>
<dbReference type="EMBL" id="CACTIH010009039">
    <property type="protein sequence ID" value="CAA3020520.1"/>
    <property type="molecule type" value="Genomic_DNA"/>
</dbReference>
<dbReference type="Proteomes" id="UP000594638">
    <property type="component" value="Unassembled WGS sequence"/>
</dbReference>
<dbReference type="Gramene" id="OE9A020657T1">
    <property type="protein sequence ID" value="OE9A020657C1"/>
    <property type="gene ID" value="OE9A020657"/>
</dbReference>
<organism evidence="2 3">
    <name type="scientific">Olea europaea subsp. europaea</name>
    <dbReference type="NCBI Taxonomy" id="158383"/>
    <lineage>
        <taxon>Eukaryota</taxon>
        <taxon>Viridiplantae</taxon>
        <taxon>Streptophyta</taxon>
        <taxon>Embryophyta</taxon>
        <taxon>Tracheophyta</taxon>
        <taxon>Spermatophyta</taxon>
        <taxon>Magnoliopsida</taxon>
        <taxon>eudicotyledons</taxon>
        <taxon>Gunneridae</taxon>
        <taxon>Pentapetalae</taxon>
        <taxon>asterids</taxon>
        <taxon>lamiids</taxon>
        <taxon>Lamiales</taxon>
        <taxon>Oleaceae</taxon>
        <taxon>Oleeae</taxon>
        <taxon>Olea</taxon>
    </lineage>
</organism>
<feature type="non-terminal residue" evidence="2">
    <location>
        <position position="100"/>
    </location>
</feature>